<evidence type="ECO:0000313" key="3">
    <source>
        <dbReference type="EMBL" id="GAA4044847.1"/>
    </source>
</evidence>
<gene>
    <name evidence="3" type="ORF">GCM10022409_33650</name>
</gene>
<reference evidence="4" key="1">
    <citation type="journal article" date="2019" name="Int. J. Syst. Evol. Microbiol.">
        <title>The Global Catalogue of Microorganisms (GCM) 10K type strain sequencing project: providing services to taxonomists for standard genome sequencing and annotation.</title>
        <authorList>
            <consortium name="The Broad Institute Genomics Platform"/>
            <consortium name="The Broad Institute Genome Sequencing Center for Infectious Disease"/>
            <person name="Wu L."/>
            <person name="Ma J."/>
        </authorList>
    </citation>
    <scope>NUCLEOTIDE SEQUENCE [LARGE SCALE GENOMIC DNA]</scope>
    <source>
        <strain evidence="4">JCM 17225</strain>
    </source>
</reference>
<name>A0ABP7UJ63_9BACT</name>
<proteinExistence type="predicted"/>
<feature type="signal peptide" evidence="2">
    <location>
        <begin position="1"/>
        <end position="42"/>
    </location>
</feature>
<protein>
    <recommendedName>
        <fullName evidence="5">Pentapeptide MXKDX repeat protein</fullName>
    </recommendedName>
</protein>
<accession>A0ABP7UJ63</accession>
<evidence type="ECO:0000256" key="2">
    <source>
        <dbReference type="SAM" id="SignalP"/>
    </source>
</evidence>
<dbReference type="EMBL" id="BAABDK010000025">
    <property type="protein sequence ID" value="GAA4044847.1"/>
    <property type="molecule type" value="Genomic_DNA"/>
</dbReference>
<dbReference type="Proteomes" id="UP001501469">
    <property type="component" value="Unassembled WGS sequence"/>
</dbReference>
<feature type="chain" id="PRO_5045235322" description="Pentapeptide MXKDX repeat protein" evidence="2">
    <location>
        <begin position="43"/>
        <end position="97"/>
    </location>
</feature>
<organism evidence="3 4">
    <name type="scientific">Hymenobacter glaciei</name>
    <dbReference type="NCBI Taxonomy" id="877209"/>
    <lineage>
        <taxon>Bacteria</taxon>
        <taxon>Pseudomonadati</taxon>
        <taxon>Bacteroidota</taxon>
        <taxon>Cytophagia</taxon>
        <taxon>Cytophagales</taxon>
        <taxon>Hymenobacteraceae</taxon>
        <taxon>Hymenobacter</taxon>
    </lineage>
</organism>
<evidence type="ECO:0000313" key="4">
    <source>
        <dbReference type="Proteomes" id="UP001501469"/>
    </source>
</evidence>
<feature type="region of interest" description="Disordered" evidence="1">
    <location>
        <begin position="44"/>
        <end position="79"/>
    </location>
</feature>
<keyword evidence="2" id="KW-0732">Signal</keyword>
<keyword evidence="4" id="KW-1185">Reference proteome</keyword>
<comment type="caution">
    <text evidence="3">The sequence shown here is derived from an EMBL/GenBank/DDBJ whole genome shotgun (WGS) entry which is preliminary data.</text>
</comment>
<evidence type="ECO:0008006" key="5">
    <source>
        <dbReference type="Google" id="ProtNLM"/>
    </source>
</evidence>
<sequence>MLSSNLSGLIVTLRHFTSTTTKNLLKLAVATALSLTFVAAQAQQGNGKMMKKDEKAGGKMMKKSGQTMSNDKAMKKTGKTMKYDAKMDAKMESKDEM</sequence>
<evidence type="ECO:0000256" key="1">
    <source>
        <dbReference type="SAM" id="MobiDB-lite"/>
    </source>
</evidence>